<feature type="transmembrane region" description="Helical" evidence="4">
    <location>
        <begin position="170"/>
        <end position="191"/>
    </location>
</feature>
<dbReference type="CDD" id="cd06577">
    <property type="entry name" value="PASTA_pknB"/>
    <property type="match status" value="2"/>
</dbReference>
<feature type="compositionally biased region" description="Low complexity" evidence="3">
    <location>
        <begin position="197"/>
        <end position="221"/>
    </location>
</feature>
<feature type="domain" description="PASTA" evidence="5">
    <location>
        <begin position="243"/>
        <end position="314"/>
    </location>
</feature>
<accession>A0A081R537</accession>
<gene>
    <name evidence="6" type="ORF">SK143_0361</name>
</gene>
<evidence type="ECO:0000259" key="5">
    <source>
        <dbReference type="PROSITE" id="PS51178"/>
    </source>
</evidence>
<evidence type="ECO:0000256" key="4">
    <source>
        <dbReference type="SAM" id="Phobius"/>
    </source>
</evidence>
<dbReference type="GO" id="GO:0005886">
    <property type="term" value="C:plasma membrane"/>
    <property type="evidence" value="ECO:0007669"/>
    <property type="project" value="UniProtKB-SubCell"/>
</dbReference>
<dbReference type="AlphaFoldDB" id="A0A081R537"/>
<feature type="domain" description="PASTA" evidence="5">
    <location>
        <begin position="315"/>
        <end position="388"/>
    </location>
</feature>
<evidence type="ECO:0000256" key="3">
    <source>
        <dbReference type="SAM" id="MobiDB-lite"/>
    </source>
</evidence>
<proteinExistence type="predicted"/>
<dbReference type="PROSITE" id="PS51178">
    <property type="entry name" value="PASTA"/>
    <property type="match status" value="2"/>
</dbReference>
<feature type="coiled-coil region" evidence="2">
    <location>
        <begin position="9"/>
        <end position="69"/>
    </location>
</feature>
<sequence>MNNLNDWEKARREEELNQELKRQNNLLEQQRWEQQFSNQKQQAALDEQNRLAREQQETLKERNELERQRQWDEESRHQRELELRIEQQYKDNIFDLKKLWAKAETEDERGRIQILLAEAEADWNEYLLEKEREAERQRLATEQFQLKQQQEIEQNELLERRRQKISRIKWFFGIAISLLLLVIIGTFFIGMSRSKSSHNSTKQSTQSSNSATSTSSTKQASLGGNKSKDKQTSSTSSASSSSQVSKVYIGNYIGRKVSAAIDELKSKKITEDHIKVEEEESDEYSPGTILRQSLLEGTLYDLNDSSDITFTVAKERTSATMPNYAGSSLEFTKNNLTNIVGIKEANIEVVEVSSAPEGTAEGTVVSQTPKAGEKVDLKRTRIKISIYKPKNTQTSQSRSR</sequence>
<dbReference type="SMART" id="SM00740">
    <property type="entry name" value="PASTA"/>
    <property type="match status" value="2"/>
</dbReference>
<keyword evidence="4" id="KW-0472">Membrane</keyword>
<name>A0A081R537_STROR</name>
<dbReference type="Gene3D" id="3.30.10.20">
    <property type="match status" value="2"/>
</dbReference>
<keyword evidence="4" id="KW-1133">Transmembrane helix</keyword>
<reference evidence="6 7" key="1">
    <citation type="submission" date="2014-05" db="EMBL/GenBank/DDBJ databases">
        <authorList>
            <person name="Daugherty S.C."/>
            <person name="Tallon L.J."/>
            <person name="Sadzewicz L."/>
            <person name="Kilian M."/>
            <person name="Tettelin H."/>
        </authorList>
    </citation>
    <scope>NUCLEOTIDE SEQUENCE [LARGE SCALE GENOMIC DNA]</scope>
    <source>
        <strain evidence="6 7">SK143</strain>
    </source>
</reference>
<dbReference type="Proteomes" id="UP000028098">
    <property type="component" value="Unassembled WGS sequence"/>
</dbReference>
<feature type="region of interest" description="Disordered" evidence="3">
    <location>
        <begin position="195"/>
        <end position="238"/>
    </location>
</feature>
<dbReference type="Pfam" id="PF03793">
    <property type="entry name" value="PASTA"/>
    <property type="match status" value="2"/>
</dbReference>
<evidence type="ECO:0000256" key="1">
    <source>
        <dbReference type="ARBA" id="ARBA00004162"/>
    </source>
</evidence>
<comment type="subcellular location">
    <subcellularLocation>
        <location evidence="1">Cell membrane</location>
        <topology evidence="1">Single-pass membrane protein</topology>
    </subcellularLocation>
</comment>
<evidence type="ECO:0000313" key="7">
    <source>
        <dbReference type="Proteomes" id="UP000028098"/>
    </source>
</evidence>
<evidence type="ECO:0000313" key="6">
    <source>
        <dbReference type="EMBL" id="KEQ50310.1"/>
    </source>
</evidence>
<keyword evidence="4" id="KW-0812">Transmembrane</keyword>
<protein>
    <submittedName>
        <fullName evidence="6">PASTA domain protein</fullName>
    </submittedName>
</protein>
<dbReference type="PATRIC" id="fig|1303.44.peg.324"/>
<comment type="caution">
    <text evidence="6">The sequence shown here is derived from an EMBL/GenBank/DDBJ whole genome shotgun (WGS) entry which is preliminary data.</text>
</comment>
<dbReference type="InterPro" id="IPR005543">
    <property type="entry name" value="PASTA_dom"/>
</dbReference>
<dbReference type="EMBL" id="JPGB01000004">
    <property type="protein sequence ID" value="KEQ50310.1"/>
    <property type="molecule type" value="Genomic_DNA"/>
</dbReference>
<dbReference type="RefSeq" id="WP_004240272.1">
    <property type="nucleotide sequence ID" value="NZ_CP185267.1"/>
</dbReference>
<evidence type="ECO:0000256" key="2">
    <source>
        <dbReference type="SAM" id="Coils"/>
    </source>
</evidence>
<organism evidence="6 7">
    <name type="scientific">Streptococcus oralis</name>
    <dbReference type="NCBI Taxonomy" id="1303"/>
    <lineage>
        <taxon>Bacteria</taxon>
        <taxon>Bacillati</taxon>
        <taxon>Bacillota</taxon>
        <taxon>Bacilli</taxon>
        <taxon>Lactobacillales</taxon>
        <taxon>Streptococcaceae</taxon>
        <taxon>Streptococcus</taxon>
    </lineage>
</organism>
<keyword evidence="2" id="KW-0175">Coiled coil</keyword>